<evidence type="ECO:0000256" key="1">
    <source>
        <dbReference type="SAM" id="MobiDB-lite"/>
    </source>
</evidence>
<evidence type="ECO:0008006" key="4">
    <source>
        <dbReference type="Google" id="ProtNLM"/>
    </source>
</evidence>
<keyword evidence="3" id="KW-1185">Reference proteome</keyword>
<sequence>MWKLLVGFAAFAALAIFILMKSGGNVDMSGEKHDVAAPHVEESASAASTPASVPAPASAASN</sequence>
<gene>
    <name evidence="2" type="ORF">PRZ03_06060</name>
</gene>
<feature type="compositionally biased region" description="Low complexity" evidence="1">
    <location>
        <begin position="43"/>
        <end position="62"/>
    </location>
</feature>
<accession>A0ABT5KB78</accession>
<dbReference type="Proteomes" id="UP001221189">
    <property type="component" value="Unassembled WGS sequence"/>
</dbReference>
<feature type="region of interest" description="Disordered" evidence="1">
    <location>
        <begin position="30"/>
        <end position="62"/>
    </location>
</feature>
<protein>
    <recommendedName>
        <fullName evidence="4">Preprotein translocase subunit SecG</fullName>
    </recommendedName>
</protein>
<evidence type="ECO:0000313" key="2">
    <source>
        <dbReference type="EMBL" id="MDC8771128.1"/>
    </source>
</evidence>
<organism evidence="2 3">
    <name type="scientific">Roseateles albus</name>
    <dbReference type="NCBI Taxonomy" id="2987525"/>
    <lineage>
        <taxon>Bacteria</taxon>
        <taxon>Pseudomonadati</taxon>
        <taxon>Pseudomonadota</taxon>
        <taxon>Betaproteobacteria</taxon>
        <taxon>Burkholderiales</taxon>
        <taxon>Sphaerotilaceae</taxon>
        <taxon>Roseateles</taxon>
    </lineage>
</organism>
<name>A0ABT5KB78_9BURK</name>
<proteinExistence type="predicted"/>
<reference evidence="2 3" key="1">
    <citation type="submission" date="2022-10" db="EMBL/GenBank/DDBJ databases">
        <title>Paucibacter sp. hw1 Genome sequencing.</title>
        <authorList>
            <person name="Park S."/>
        </authorList>
    </citation>
    <scope>NUCLEOTIDE SEQUENCE [LARGE SCALE GENOMIC DNA]</scope>
    <source>
        <strain evidence="3">hw1</strain>
    </source>
</reference>
<evidence type="ECO:0000313" key="3">
    <source>
        <dbReference type="Proteomes" id="UP001221189"/>
    </source>
</evidence>
<dbReference type="EMBL" id="JAQQXT010000003">
    <property type="protein sequence ID" value="MDC8771128.1"/>
    <property type="molecule type" value="Genomic_DNA"/>
</dbReference>
<feature type="compositionally biased region" description="Basic and acidic residues" evidence="1">
    <location>
        <begin position="30"/>
        <end position="42"/>
    </location>
</feature>
<comment type="caution">
    <text evidence="2">The sequence shown here is derived from an EMBL/GenBank/DDBJ whole genome shotgun (WGS) entry which is preliminary data.</text>
</comment>
<dbReference type="RefSeq" id="WP_273599469.1">
    <property type="nucleotide sequence ID" value="NZ_JAQQXT010000003.1"/>
</dbReference>